<proteinExistence type="predicted"/>
<gene>
    <name evidence="1" type="ORF">PTTW11_11555</name>
</gene>
<dbReference type="AlphaFoldDB" id="A0A6S6WGU4"/>
<sequence>MYNEYCRVKDRFAQATNVRGRRDSNSSLARTALAKTERNLPEFADSQLEDLARKIKQDLKKASLWHRLSFEGKDPLILAFIVLHSHSSVQKATRRVCKNIKDDKLSLESLSKPLHRLSQAIKAPLDSFLLNKDKSTSLLLMYTRMPRSELSTFKEFEVMSSPVIPGDEKDARVVVGWAIEKKL</sequence>
<name>A0A6S6WGU4_9PLEO</name>
<dbReference type="Proteomes" id="UP000472372">
    <property type="component" value="Unassembled WGS sequence"/>
</dbReference>
<accession>A0A6S6WGU4</accession>
<evidence type="ECO:0000313" key="2">
    <source>
        <dbReference type="Proteomes" id="UP000472372"/>
    </source>
</evidence>
<organism evidence="1 2">
    <name type="scientific">Pyrenophora teres f. teres</name>
    <dbReference type="NCBI Taxonomy" id="97479"/>
    <lineage>
        <taxon>Eukaryota</taxon>
        <taxon>Fungi</taxon>
        <taxon>Dikarya</taxon>
        <taxon>Ascomycota</taxon>
        <taxon>Pezizomycotina</taxon>
        <taxon>Dothideomycetes</taxon>
        <taxon>Pleosporomycetidae</taxon>
        <taxon>Pleosporales</taxon>
        <taxon>Pleosporineae</taxon>
        <taxon>Pleosporaceae</taxon>
        <taxon>Pyrenophora</taxon>
    </lineage>
</organism>
<reference evidence="1" key="1">
    <citation type="submission" date="2021-02" db="EMBL/GenBank/DDBJ databases">
        <authorList>
            <person name="Syme A R."/>
            <person name="Syme A R."/>
            <person name="Moolhuijzen P."/>
        </authorList>
    </citation>
    <scope>NUCLEOTIDE SEQUENCE</scope>
    <source>
        <strain evidence="1">W1-1</strain>
    </source>
</reference>
<dbReference type="EMBL" id="OCTH03000043">
    <property type="protein sequence ID" value="CAE7222543.1"/>
    <property type="molecule type" value="Genomic_DNA"/>
</dbReference>
<protein>
    <submittedName>
        <fullName evidence="1">Uncharacterized protein</fullName>
    </submittedName>
</protein>
<evidence type="ECO:0000313" key="1">
    <source>
        <dbReference type="EMBL" id="CAE7222543.1"/>
    </source>
</evidence>
<comment type="caution">
    <text evidence="1">The sequence shown here is derived from an EMBL/GenBank/DDBJ whole genome shotgun (WGS) entry which is preliminary data.</text>
</comment>